<dbReference type="AlphaFoldDB" id="A0A7S0A475"/>
<accession>A0A7S0A475</accession>
<evidence type="ECO:0000313" key="1">
    <source>
        <dbReference type="EMBL" id="CAD8352560.1"/>
    </source>
</evidence>
<gene>
    <name evidence="1" type="ORF">PBAH0796_LOCUS7927</name>
</gene>
<proteinExistence type="predicted"/>
<sequence length="233" mass="25863">MVDRKATLPQALCGGGAGLPCARWRPKPWKERFPEVGLRVTKEVGEPLPGTGDLLPEHIAFSGTRTLPWGMARARSMGAMQEGGVIDRALTLRTETDLDVLIKVLMSTVSSEKPEELREFRRPFNAHRHTISNFVPDDLRRQKVIRALSLYPMADIYDLARCSPRRWSSISRELGGVSHGDVMRRALDHLEKTASPLDRAAFWTAVGPRAKLADRGRVCGFAAADSPTPSQRL</sequence>
<name>A0A7S0A475_9DINO</name>
<protein>
    <submittedName>
        <fullName evidence="1">Uncharacterized protein</fullName>
    </submittedName>
</protein>
<organism evidence="1">
    <name type="scientific">Pyrodinium bahamense</name>
    <dbReference type="NCBI Taxonomy" id="73915"/>
    <lineage>
        <taxon>Eukaryota</taxon>
        <taxon>Sar</taxon>
        <taxon>Alveolata</taxon>
        <taxon>Dinophyceae</taxon>
        <taxon>Gonyaulacales</taxon>
        <taxon>Pyrocystaceae</taxon>
        <taxon>Pyrodinium</taxon>
    </lineage>
</organism>
<dbReference type="EMBL" id="HBEG01013048">
    <property type="protein sequence ID" value="CAD8352560.1"/>
    <property type="molecule type" value="Transcribed_RNA"/>
</dbReference>
<reference evidence="1" key="1">
    <citation type="submission" date="2021-01" db="EMBL/GenBank/DDBJ databases">
        <authorList>
            <person name="Corre E."/>
            <person name="Pelletier E."/>
            <person name="Niang G."/>
            <person name="Scheremetjew M."/>
            <person name="Finn R."/>
            <person name="Kale V."/>
            <person name="Holt S."/>
            <person name="Cochrane G."/>
            <person name="Meng A."/>
            <person name="Brown T."/>
            <person name="Cohen L."/>
        </authorList>
    </citation>
    <scope>NUCLEOTIDE SEQUENCE</scope>
    <source>
        <strain evidence="1">Pbaha01</strain>
    </source>
</reference>